<evidence type="ECO:0000313" key="1">
    <source>
        <dbReference type="EMBL" id="CAB5505352.1"/>
    </source>
</evidence>
<feature type="non-terminal residue" evidence="1">
    <location>
        <position position="104"/>
    </location>
</feature>
<comment type="caution">
    <text evidence="1">The sequence shown here is derived from an EMBL/GenBank/DDBJ whole genome shotgun (WGS) entry which is preliminary data.</text>
</comment>
<proteinExistence type="predicted"/>
<gene>
    <name evidence="1" type="ORF">AZO1586R_1909</name>
</gene>
<name>A0ACA8ZS43_9GAMM</name>
<dbReference type="Proteomes" id="UP000635628">
    <property type="component" value="Unassembled WGS sequence"/>
</dbReference>
<protein>
    <submittedName>
        <fullName evidence="1">Mobile element protein</fullName>
    </submittedName>
</protein>
<accession>A0ACA8ZS43</accession>
<organism evidence="1 2">
    <name type="scientific">Bathymodiolus azoricus thioautotrophic gill symbiont</name>
    <dbReference type="NCBI Taxonomy" id="235205"/>
    <lineage>
        <taxon>Bacteria</taxon>
        <taxon>Pseudomonadati</taxon>
        <taxon>Pseudomonadota</taxon>
        <taxon>Gammaproteobacteria</taxon>
        <taxon>sulfur-oxidizing symbionts</taxon>
    </lineage>
</organism>
<sequence length="104" mass="12484">MQKYTQLTYEQRYHIYLLNKQGYNQTFIAKSMGRNKSTISRELSRNTGKRGYRHKQANRLAGERHQKKNKAIKLTDSVKNYISEKLKEYWSPEQIMGRLELDKK</sequence>
<reference evidence="1" key="1">
    <citation type="submission" date="2020-05" db="EMBL/GenBank/DDBJ databases">
        <authorList>
            <person name="Petersen J."/>
            <person name="Sayavedra L."/>
        </authorList>
    </citation>
    <scope>NUCLEOTIDE SEQUENCE</scope>
    <source>
        <strain evidence="1">B azoricus SOX Menez Gwen</strain>
    </source>
</reference>
<evidence type="ECO:0000313" key="2">
    <source>
        <dbReference type="Proteomes" id="UP000635628"/>
    </source>
</evidence>
<dbReference type="EMBL" id="CAESAP020000282">
    <property type="protein sequence ID" value="CAB5505352.1"/>
    <property type="molecule type" value="Genomic_DNA"/>
</dbReference>
<keyword evidence="2" id="KW-1185">Reference proteome</keyword>